<proteinExistence type="predicted"/>
<evidence type="ECO:0008006" key="5">
    <source>
        <dbReference type="Google" id="ProtNLM"/>
    </source>
</evidence>
<keyword evidence="2" id="KW-1133">Transmembrane helix</keyword>
<evidence type="ECO:0000313" key="4">
    <source>
        <dbReference type="Proteomes" id="UP001497602"/>
    </source>
</evidence>
<evidence type="ECO:0000256" key="1">
    <source>
        <dbReference type="SAM" id="Coils"/>
    </source>
</evidence>
<evidence type="ECO:0000313" key="3">
    <source>
        <dbReference type="EMBL" id="CAL2107487.1"/>
    </source>
</evidence>
<comment type="caution">
    <text evidence="3">The sequence shown here is derived from an EMBL/GenBank/DDBJ whole genome shotgun (WGS) entry which is preliminary data.</text>
</comment>
<accession>A0ABM9PP32</accession>
<sequence length="341" mass="40115">MKKFSYKKGKAVIRTLKEPKKQKKKLNLDRVLYFALLLLLIFWLGSFIYKKTVWIYGNGQMLMEKVDVNFTNDIRVKEIFINEGDTVFSNSKLFNYFQDDFDSDASIVLKNIDKKERYFTDYEDILREIKLKYVRLQHLKEQLKLLESQEKQTIKLILLDVYTKDKADELKVKKLALQGEIKLLKNEIYLLSLQKKHTSNKKNNDAIARGNQNFTNTYRSPIKGVIGQILKNSEEACYKAEKVMTIHDVEKVFIKAYFNLKDIAKVKKGSLVHVEFPDKTISKGIIKKLYIATYKAPTEFQKKYEPTERNILAEIIPIDKEEIPAWGKYYKLNLKVKINKI</sequence>
<reference evidence="3 4" key="1">
    <citation type="submission" date="2024-05" db="EMBL/GenBank/DDBJ databases">
        <authorList>
            <person name="Duchaud E."/>
        </authorList>
    </citation>
    <scope>NUCLEOTIDE SEQUENCE [LARGE SCALE GENOMIC DNA]</scope>
    <source>
        <strain evidence="3">Ena-SAMPLE-TAB-13-05-2024-13:56:06:370-140305</strain>
    </source>
</reference>
<feature type="transmembrane region" description="Helical" evidence="2">
    <location>
        <begin position="31"/>
        <end position="49"/>
    </location>
</feature>
<protein>
    <recommendedName>
        <fullName evidence="5">HlyD family secretion protein</fullName>
    </recommendedName>
</protein>
<gene>
    <name evidence="3" type="ORF">T190115A13A_40009</name>
</gene>
<organism evidence="3 4">
    <name type="scientific">Tenacibaculum vairaonense</name>
    <dbReference type="NCBI Taxonomy" id="3137860"/>
    <lineage>
        <taxon>Bacteria</taxon>
        <taxon>Pseudomonadati</taxon>
        <taxon>Bacteroidota</taxon>
        <taxon>Flavobacteriia</taxon>
        <taxon>Flavobacteriales</taxon>
        <taxon>Flavobacteriaceae</taxon>
        <taxon>Tenacibaculum</taxon>
    </lineage>
</organism>
<dbReference type="Proteomes" id="UP001497602">
    <property type="component" value="Unassembled WGS sequence"/>
</dbReference>
<keyword evidence="2" id="KW-0812">Transmembrane</keyword>
<dbReference type="RefSeq" id="WP_348706479.1">
    <property type="nucleotide sequence ID" value="NZ_CAXIYA010000037.1"/>
</dbReference>
<keyword evidence="1" id="KW-0175">Coiled coil</keyword>
<feature type="coiled-coil region" evidence="1">
    <location>
        <begin position="129"/>
        <end position="187"/>
    </location>
</feature>
<keyword evidence="4" id="KW-1185">Reference proteome</keyword>
<keyword evidence="2" id="KW-0472">Membrane</keyword>
<dbReference type="EMBL" id="CAXJRC010000041">
    <property type="protein sequence ID" value="CAL2107487.1"/>
    <property type="molecule type" value="Genomic_DNA"/>
</dbReference>
<evidence type="ECO:0000256" key="2">
    <source>
        <dbReference type="SAM" id="Phobius"/>
    </source>
</evidence>
<name>A0ABM9PP32_9FLAO</name>